<dbReference type="InterPro" id="IPR018687">
    <property type="entry name" value="DUF2177_membr"/>
</dbReference>
<evidence type="ECO:0000256" key="1">
    <source>
        <dbReference type="SAM" id="Phobius"/>
    </source>
</evidence>
<evidence type="ECO:0000313" key="3">
    <source>
        <dbReference type="Proteomes" id="UP000037939"/>
    </source>
</evidence>
<evidence type="ECO:0000313" key="2">
    <source>
        <dbReference type="EMBL" id="KPC49870.1"/>
    </source>
</evidence>
<accession>A0A0N1JRT0</accession>
<keyword evidence="1" id="KW-1133">Transmembrane helix</keyword>
<name>A0A0N1JRT0_9NEIS</name>
<gene>
    <name evidence="2" type="ORF">WG78_19030</name>
</gene>
<sequence length="162" mass="18113">MTTPARLETLHTTRFSRFHRYALACAGVLAAAMLLNLLWLGLFGYDFTLGVPTLWQRAVPVRSDINLDHYPLVLLLLAIIPALDQPRWRNAAALGCVYGLVVQGGYLLAHMGTLKAVSSDWLMADWAWGGLLSTLATTTAWFVRHRQTHGRQRVVYRAVGRL</sequence>
<dbReference type="Pfam" id="PF09945">
    <property type="entry name" value="DUF2177"/>
    <property type="match status" value="1"/>
</dbReference>
<dbReference type="RefSeq" id="WP_053939394.1">
    <property type="nucleotide sequence ID" value="NZ_LAQT01000034.1"/>
</dbReference>
<reference evidence="2 3" key="1">
    <citation type="submission" date="2015-07" db="EMBL/GenBank/DDBJ databases">
        <title>Draft genome sequence of the Amantichitinum ursilacus IGB-41, a new chitin-degrading bacterium.</title>
        <authorList>
            <person name="Kirstahler P."/>
            <person name="Guenther M."/>
            <person name="Grumaz C."/>
            <person name="Rupp S."/>
            <person name="Zibek S."/>
            <person name="Sohn K."/>
        </authorList>
    </citation>
    <scope>NUCLEOTIDE SEQUENCE [LARGE SCALE GENOMIC DNA]</scope>
    <source>
        <strain evidence="2 3">IGB-41</strain>
    </source>
</reference>
<dbReference type="EMBL" id="LAQT01000034">
    <property type="protein sequence ID" value="KPC49870.1"/>
    <property type="molecule type" value="Genomic_DNA"/>
</dbReference>
<feature type="transmembrane region" description="Helical" evidence="1">
    <location>
        <begin position="121"/>
        <end position="143"/>
    </location>
</feature>
<keyword evidence="3" id="KW-1185">Reference proteome</keyword>
<proteinExistence type="predicted"/>
<feature type="transmembrane region" description="Helical" evidence="1">
    <location>
        <begin position="90"/>
        <end position="109"/>
    </location>
</feature>
<feature type="transmembrane region" description="Helical" evidence="1">
    <location>
        <begin position="65"/>
        <end position="83"/>
    </location>
</feature>
<comment type="caution">
    <text evidence="2">The sequence shown here is derived from an EMBL/GenBank/DDBJ whole genome shotgun (WGS) entry which is preliminary data.</text>
</comment>
<keyword evidence="1" id="KW-0472">Membrane</keyword>
<keyword evidence="1" id="KW-0812">Transmembrane</keyword>
<protein>
    <submittedName>
        <fullName evidence="2">Uncharacterized protein</fullName>
    </submittedName>
</protein>
<organism evidence="2 3">
    <name type="scientific">Amantichitinum ursilacus</name>
    <dbReference type="NCBI Taxonomy" id="857265"/>
    <lineage>
        <taxon>Bacteria</taxon>
        <taxon>Pseudomonadati</taxon>
        <taxon>Pseudomonadota</taxon>
        <taxon>Betaproteobacteria</taxon>
        <taxon>Neisseriales</taxon>
        <taxon>Chitinibacteraceae</taxon>
        <taxon>Amantichitinum</taxon>
    </lineage>
</organism>
<feature type="transmembrane region" description="Helical" evidence="1">
    <location>
        <begin position="21"/>
        <end position="45"/>
    </location>
</feature>
<dbReference type="Proteomes" id="UP000037939">
    <property type="component" value="Unassembled WGS sequence"/>
</dbReference>
<dbReference type="AlphaFoldDB" id="A0A0N1JRT0"/>